<dbReference type="EMBL" id="JAUMKJ010000002">
    <property type="protein sequence ID" value="MDO3675837.1"/>
    <property type="molecule type" value="Genomic_DNA"/>
</dbReference>
<keyword evidence="3 5" id="KW-1133">Transmembrane helix</keyword>
<evidence type="ECO:0000256" key="4">
    <source>
        <dbReference type="ARBA" id="ARBA00023136"/>
    </source>
</evidence>
<evidence type="ECO:0000256" key="3">
    <source>
        <dbReference type="ARBA" id="ARBA00022989"/>
    </source>
</evidence>
<evidence type="ECO:0000256" key="2">
    <source>
        <dbReference type="ARBA" id="ARBA00022692"/>
    </source>
</evidence>
<name>A0ABT8V330_9BACL</name>
<feature type="transmembrane region" description="Helical" evidence="5">
    <location>
        <begin position="114"/>
        <end position="131"/>
    </location>
</feature>
<keyword evidence="8" id="KW-1185">Reference proteome</keyword>
<dbReference type="Pfam" id="PF07291">
    <property type="entry name" value="MauE"/>
    <property type="match status" value="1"/>
</dbReference>
<feature type="domain" description="Methylamine utilisation protein MauE" evidence="6">
    <location>
        <begin position="5"/>
        <end position="126"/>
    </location>
</feature>
<keyword evidence="2 5" id="KW-0812">Transmembrane</keyword>
<sequence>MTGLIAYVLDVIIAVLFFLPFYMKLRSFGGLRVDIYSYGVLPVFMLSLAACAVLITEFLLFFLFATGLAEGWKQIAGIGLLSAFTWLTWRKKKSTGAEACVCYGDVGFLNRFPIYRNLVLIGILLIDAGVKREPGDVYSMLHSLVLVMSLSFTVELVTFRWKRREV</sequence>
<reference evidence="7" key="1">
    <citation type="submission" date="2023-07" db="EMBL/GenBank/DDBJ databases">
        <authorList>
            <person name="Aktuganov G."/>
            <person name="Boyko T."/>
            <person name="Delegan Y."/>
            <person name="Galimzianova N."/>
            <person name="Gilvanova E."/>
            <person name="Korobov V."/>
            <person name="Kuzmina L."/>
            <person name="Melentiev A."/>
            <person name="Milman P."/>
            <person name="Ryabova A."/>
            <person name="Stupak E."/>
            <person name="Yasakov T."/>
            <person name="Zharikova N."/>
            <person name="Zhurenko E."/>
        </authorList>
    </citation>
    <scope>NUCLEOTIDE SEQUENCE</scope>
    <source>
        <strain evidence="7">IB-739</strain>
    </source>
</reference>
<accession>A0ABT8V330</accession>
<comment type="caution">
    <text evidence="7">The sequence shown here is derived from an EMBL/GenBank/DDBJ whole genome shotgun (WGS) entry which is preliminary data.</text>
</comment>
<comment type="subcellular location">
    <subcellularLocation>
        <location evidence="1">Membrane</location>
        <topology evidence="1">Multi-pass membrane protein</topology>
    </subcellularLocation>
</comment>
<protein>
    <recommendedName>
        <fullName evidence="6">Methylamine utilisation protein MauE domain-containing protein</fullName>
    </recommendedName>
</protein>
<evidence type="ECO:0000313" key="8">
    <source>
        <dbReference type="Proteomes" id="UP001168883"/>
    </source>
</evidence>
<evidence type="ECO:0000256" key="5">
    <source>
        <dbReference type="SAM" id="Phobius"/>
    </source>
</evidence>
<dbReference type="Proteomes" id="UP001168883">
    <property type="component" value="Unassembled WGS sequence"/>
</dbReference>
<evidence type="ECO:0000313" key="7">
    <source>
        <dbReference type="EMBL" id="MDO3675837.1"/>
    </source>
</evidence>
<evidence type="ECO:0000259" key="6">
    <source>
        <dbReference type="Pfam" id="PF07291"/>
    </source>
</evidence>
<evidence type="ECO:0000256" key="1">
    <source>
        <dbReference type="ARBA" id="ARBA00004141"/>
    </source>
</evidence>
<dbReference type="InterPro" id="IPR009908">
    <property type="entry name" value="Methylamine_util_MauE"/>
</dbReference>
<proteinExistence type="predicted"/>
<keyword evidence="4 5" id="KW-0472">Membrane</keyword>
<gene>
    <name evidence="7" type="ORF">Q3C12_02400</name>
</gene>
<organism evidence="7 8">
    <name type="scientific">Paenibacillus ehimensis</name>
    <dbReference type="NCBI Taxonomy" id="79264"/>
    <lineage>
        <taxon>Bacteria</taxon>
        <taxon>Bacillati</taxon>
        <taxon>Bacillota</taxon>
        <taxon>Bacilli</taxon>
        <taxon>Bacillales</taxon>
        <taxon>Paenibacillaceae</taxon>
        <taxon>Paenibacillus</taxon>
    </lineage>
</organism>
<feature type="transmembrane region" description="Helical" evidence="5">
    <location>
        <begin position="35"/>
        <end position="65"/>
    </location>
</feature>
<dbReference type="RefSeq" id="WP_127487057.1">
    <property type="nucleotide sequence ID" value="NZ_JAUMKJ010000002.1"/>
</dbReference>
<feature type="transmembrane region" description="Helical" evidence="5">
    <location>
        <begin position="6"/>
        <end position="23"/>
    </location>
</feature>
<feature type="transmembrane region" description="Helical" evidence="5">
    <location>
        <begin position="137"/>
        <end position="159"/>
    </location>
</feature>